<keyword evidence="1" id="KW-0812">Transmembrane</keyword>
<feature type="transmembrane region" description="Helical" evidence="1">
    <location>
        <begin position="62"/>
        <end position="79"/>
    </location>
</feature>
<protein>
    <submittedName>
        <fullName evidence="2">Uncharacterized protein</fullName>
    </submittedName>
</protein>
<sequence>MRNKFLLCNIIFILCLIILFLNDHFLKLQFHNWFTGKLSDIAGIILLPFLLTFLVPKLQQNSVYFTALFFILWKSSYSGKLIEIYNSVSPISIHRAVDYTDLFVMIFLVVPYYFIKNQEQLLKFEIRKTSPVFILIPCLLILMSTSPPRYYHYNPNRGNISFSSNFVFLVEGKNKDEVISEFSKRNISVHKDTAYIINEHYYQLLNGKMIEKNLKSETEIYKINQDSLKQEIFKTVASSDNYIIDSLQFGDEKVKNVRFWMFDVTNPKKEVSAEIHLRYLTTDKNLSQGSVQRKLKRFYKEAIKEEFKF</sequence>
<name>A0A1M6TGU8_9FLAO</name>
<feature type="transmembrane region" description="Helical" evidence="1">
    <location>
        <begin position="99"/>
        <end position="115"/>
    </location>
</feature>
<evidence type="ECO:0000313" key="2">
    <source>
        <dbReference type="EMBL" id="SHK56215.1"/>
    </source>
</evidence>
<accession>A0A1M6TGU8</accession>
<evidence type="ECO:0000256" key="1">
    <source>
        <dbReference type="SAM" id="Phobius"/>
    </source>
</evidence>
<feature type="transmembrane region" description="Helical" evidence="1">
    <location>
        <begin position="131"/>
        <end position="151"/>
    </location>
</feature>
<keyword evidence="3" id="KW-1185">Reference proteome</keyword>
<gene>
    <name evidence="2" type="ORF">SAMN05444371_2869</name>
</gene>
<proteinExistence type="predicted"/>
<keyword evidence="1" id="KW-1133">Transmembrane helix</keyword>
<evidence type="ECO:0000313" key="3">
    <source>
        <dbReference type="Proteomes" id="UP000184498"/>
    </source>
</evidence>
<feature type="transmembrane region" description="Helical" evidence="1">
    <location>
        <begin position="34"/>
        <end position="55"/>
    </location>
</feature>
<organism evidence="2 3">
    <name type="scientific">Epilithonimonas mollis</name>
    <dbReference type="NCBI Taxonomy" id="216903"/>
    <lineage>
        <taxon>Bacteria</taxon>
        <taxon>Pseudomonadati</taxon>
        <taxon>Bacteroidota</taxon>
        <taxon>Flavobacteriia</taxon>
        <taxon>Flavobacteriales</taxon>
        <taxon>Weeksellaceae</taxon>
        <taxon>Chryseobacterium group</taxon>
        <taxon>Epilithonimonas</taxon>
    </lineage>
</organism>
<dbReference type="STRING" id="216903.SAMN05444371_2869"/>
<keyword evidence="1" id="KW-0472">Membrane</keyword>
<feature type="transmembrane region" description="Helical" evidence="1">
    <location>
        <begin position="5"/>
        <end position="22"/>
    </location>
</feature>
<dbReference type="Proteomes" id="UP000184498">
    <property type="component" value="Unassembled WGS sequence"/>
</dbReference>
<reference evidence="3" key="1">
    <citation type="submission" date="2016-11" db="EMBL/GenBank/DDBJ databases">
        <authorList>
            <person name="Varghese N."/>
            <person name="Submissions S."/>
        </authorList>
    </citation>
    <scope>NUCLEOTIDE SEQUENCE [LARGE SCALE GENOMIC DNA]</scope>
    <source>
        <strain evidence="3">DSM 18016</strain>
    </source>
</reference>
<dbReference type="EMBL" id="FRAM01000003">
    <property type="protein sequence ID" value="SHK56215.1"/>
    <property type="molecule type" value="Genomic_DNA"/>
</dbReference>
<dbReference type="AlphaFoldDB" id="A0A1M6TGU8"/>